<dbReference type="InterPro" id="IPR028082">
    <property type="entry name" value="Peripla_BP_I"/>
</dbReference>
<sequence>MTLADVARMAGVSSASASLILNRRAGTRISSETQERVRTAARELGYRPNIAAQSLRTDKSHTVAFVSDFVSTTRFAARMIRGAMKAADELGQVLIVVETEGDVEREARAMHTVLDRQVDGIILAAERARAVDIPDFPDSVNVIMLNAMNDAHPHAILPDELQGGRTAVRELTAAGHRDIGLVGYDFESGIGGSSPSVTLERRMHGIREQMAADRARFIAQGGSRRWEPEEGYRIARAQLRAGPVRAFLCLNDRLAFGAYQAIAEAGLTIPDDISVVSFDDDDISSYLRPGLTTVALPHEAMGRLAVERLYRGSPAEEVLVAMPSIRRGSVAPLSVGARRTG</sequence>
<keyword evidence="3" id="KW-0238">DNA-binding</keyword>
<feature type="domain" description="HTH lacI-type" evidence="5">
    <location>
        <begin position="1"/>
        <end position="57"/>
    </location>
</feature>
<gene>
    <name evidence="6" type="ORF">GCM10025881_17780</name>
</gene>
<evidence type="ECO:0000313" key="6">
    <source>
        <dbReference type="EMBL" id="GMA94954.1"/>
    </source>
</evidence>
<dbReference type="InterPro" id="IPR010982">
    <property type="entry name" value="Lambda_DNA-bd_dom_sf"/>
</dbReference>
<dbReference type="Pfam" id="PF13377">
    <property type="entry name" value="Peripla_BP_3"/>
    <property type="match status" value="1"/>
</dbReference>
<keyword evidence="7" id="KW-1185">Reference proteome</keyword>
<protein>
    <submittedName>
        <fullName evidence="6">Alanine racemase</fullName>
    </submittedName>
</protein>
<keyword evidence="4" id="KW-0804">Transcription</keyword>
<dbReference type="SUPFAM" id="SSF53822">
    <property type="entry name" value="Periplasmic binding protein-like I"/>
    <property type="match status" value="1"/>
</dbReference>
<dbReference type="Pfam" id="PF00356">
    <property type="entry name" value="LacI"/>
    <property type="match status" value="1"/>
</dbReference>
<organism evidence="6 7">
    <name type="scientific">Pseudolysinimonas kribbensis</name>
    <dbReference type="NCBI Taxonomy" id="433641"/>
    <lineage>
        <taxon>Bacteria</taxon>
        <taxon>Bacillati</taxon>
        <taxon>Actinomycetota</taxon>
        <taxon>Actinomycetes</taxon>
        <taxon>Micrococcales</taxon>
        <taxon>Microbacteriaceae</taxon>
        <taxon>Pseudolysinimonas</taxon>
    </lineage>
</organism>
<keyword evidence="2" id="KW-0805">Transcription regulation</keyword>
<dbReference type="EMBL" id="BSVB01000001">
    <property type="protein sequence ID" value="GMA94954.1"/>
    <property type="molecule type" value="Genomic_DNA"/>
</dbReference>
<dbReference type="Gene3D" id="1.10.260.40">
    <property type="entry name" value="lambda repressor-like DNA-binding domains"/>
    <property type="match status" value="1"/>
</dbReference>
<dbReference type="CDD" id="cd06288">
    <property type="entry name" value="PBP1_sucrose_transcription_regulator"/>
    <property type="match status" value="1"/>
</dbReference>
<reference evidence="7" key="1">
    <citation type="journal article" date="2019" name="Int. J. Syst. Evol. Microbiol.">
        <title>The Global Catalogue of Microorganisms (GCM) 10K type strain sequencing project: providing services to taxonomists for standard genome sequencing and annotation.</title>
        <authorList>
            <consortium name="The Broad Institute Genomics Platform"/>
            <consortium name="The Broad Institute Genome Sequencing Center for Infectious Disease"/>
            <person name="Wu L."/>
            <person name="Ma J."/>
        </authorList>
    </citation>
    <scope>NUCLEOTIDE SEQUENCE [LARGE SCALE GENOMIC DNA]</scope>
    <source>
        <strain evidence="7">NBRC 108894</strain>
    </source>
</reference>
<evidence type="ECO:0000256" key="4">
    <source>
        <dbReference type="ARBA" id="ARBA00023163"/>
    </source>
</evidence>
<accession>A0ABQ6K6P6</accession>
<name>A0ABQ6K6P6_9MICO</name>
<evidence type="ECO:0000259" key="5">
    <source>
        <dbReference type="PROSITE" id="PS50932"/>
    </source>
</evidence>
<dbReference type="CDD" id="cd01392">
    <property type="entry name" value="HTH_LacI"/>
    <property type="match status" value="1"/>
</dbReference>
<dbReference type="PANTHER" id="PTHR30146">
    <property type="entry name" value="LACI-RELATED TRANSCRIPTIONAL REPRESSOR"/>
    <property type="match status" value="1"/>
</dbReference>
<proteinExistence type="predicted"/>
<evidence type="ECO:0000256" key="2">
    <source>
        <dbReference type="ARBA" id="ARBA00023015"/>
    </source>
</evidence>
<evidence type="ECO:0000313" key="7">
    <source>
        <dbReference type="Proteomes" id="UP001157034"/>
    </source>
</evidence>
<dbReference type="PROSITE" id="PS00356">
    <property type="entry name" value="HTH_LACI_1"/>
    <property type="match status" value="1"/>
</dbReference>
<dbReference type="SMART" id="SM00354">
    <property type="entry name" value="HTH_LACI"/>
    <property type="match status" value="1"/>
</dbReference>
<dbReference type="InterPro" id="IPR046335">
    <property type="entry name" value="LacI/GalR-like_sensor"/>
</dbReference>
<evidence type="ECO:0000256" key="3">
    <source>
        <dbReference type="ARBA" id="ARBA00023125"/>
    </source>
</evidence>
<dbReference type="PANTHER" id="PTHR30146:SF148">
    <property type="entry name" value="HTH-TYPE TRANSCRIPTIONAL REPRESSOR PURR-RELATED"/>
    <property type="match status" value="1"/>
</dbReference>
<dbReference type="InterPro" id="IPR000843">
    <property type="entry name" value="HTH_LacI"/>
</dbReference>
<dbReference type="Proteomes" id="UP001157034">
    <property type="component" value="Unassembled WGS sequence"/>
</dbReference>
<comment type="caution">
    <text evidence="6">The sequence shown here is derived from an EMBL/GenBank/DDBJ whole genome shotgun (WGS) entry which is preliminary data.</text>
</comment>
<dbReference type="Gene3D" id="3.40.50.2300">
    <property type="match status" value="2"/>
</dbReference>
<dbReference type="PROSITE" id="PS50932">
    <property type="entry name" value="HTH_LACI_2"/>
    <property type="match status" value="1"/>
</dbReference>
<keyword evidence="1" id="KW-0678">Repressor</keyword>
<evidence type="ECO:0000256" key="1">
    <source>
        <dbReference type="ARBA" id="ARBA00022491"/>
    </source>
</evidence>
<dbReference type="SUPFAM" id="SSF47413">
    <property type="entry name" value="lambda repressor-like DNA-binding domains"/>
    <property type="match status" value="1"/>
</dbReference>